<proteinExistence type="predicted"/>
<keyword evidence="3" id="KW-0479">Metal-binding</keyword>
<dbReference type="EMBL" id="JBHUML010000005">
    <property type="protein sequence ID" value="MFD2706630.1"/>
    <property type="molecule type" value="Genomic_DNA"/>
</dbReference>
<keyword evidence="5" id="KW-0408">Iron</keyword>
<dbReference type="CDD" id="cd19944">
    <property type="entry name" value="NirB_Fer2_BFD-like_2"/>
    <property type="match status" value="1"/>
</dbReference>
<dbReference type="Proteomes" id="UP001597520">
    <property type="component" value="Unassembled WGS sequence"/>
</dbReference>
<dbReference type="InterPro" id="IPR041575">
    <property type="entry name" value="Rubredoxin_C"/>
</dbReference>
<comment type="caution">
    <text evidence="10">The sequence shown here is derived from an EMBL/GenBank/DDBJ whole genome shotgun (WGS) entry which is preliminary data.</text>
</comment>
<dbReference type="Gene3D" id="1.10.10.1100">
    <property type="entry name" value="BFD-like [2Fe-2S]-binding domain"/>
    <property type="match status" value="1"/>
</dbReference>
<dbReference type="InterPro" id="IPR023753">
    <property type="entry name" value="FAD/NAD-binding_dom"/>
</dbReference>
<evidence type="ECO:0000256" key="4">
    <source>
        <dbReference type="ARBA" id="ARBA00022827"/>
    </source>
</evidence>
<sequence>MRQKLMVIGTGMSSLRLMETVAAEAPGAYEIHAFGEEPFLPYNRIKLSSYLQQEHGEGTLYPHGTEWYEKNGIVLHAGKCVTAVEPQKQCLWTENGERWDFDKLVIASGASPARLNIPGDGRENVHVFRTLEDARRLKETAASKGRAVIVGGGFLGLEAAYGMAKAGTAVEVVQRADTLLNPQLDDTASRYLQRELEKYGISFHFNTSVREVTGESAADGVILENGTELSAEAVLFAAGIRPNTGIAETGGIETRRGIVVDDFMQTSAPGVYAVGECAEHRGRTYGLVPPVYEQARTAALHLCGSAPAPYQGSASYSHLKIAGIDLFTAGSIEETTDSHVLKQADSTRPLYQKVVMTRDMIQGAVLFGDTATADDISNRIRNQKPLSVSEKKYLFSGEGKTQKLVQCAAETTICKCNQVNKQTILRHIAVTDEASAATIQEDTRASTSCGGCANDVKGLLQVFDQCRNQAAPNVFCSCTEIEEEEVRHRIFSGTWQSAEDVYQSPEWNDSGCDTCRPALLYYFSLTGRAEWEKAPWIHAEKDGSYSVISLPLHTGEASEAMRRWMETEQEIPGSRLTFEAGSRLRLSGIPENDVTGVCQKTAVPRFVQPGAHLLPFTLEAAQQQMMLADLEEKLFPVSFPASFTIRSTSAFSEELPRYELALLWQDNRWEMHAEGDGGRMIIYAGQGPELEEMLKAVLQYYRETAFFRETFADWVLRLSPAVIRETLLDEDSTPLAGMLETHMNAAAPENTVLQS</sequence>
<dbReference type="InterPro" id="IPR045854">
    <property type="entry name" value="NO2/SO3_Rdtase_4Fe4S_sf"/>
</dbReference>
<evidence type="ECO:0000313" key="10">
    <source>
        <dbReference type="EMBL" id="MFD2706630.1"/>
    </source>
</evidence>
<dbReference type="InterPro" id="IPR041854">
    <property type="entry name" value="BFD-like_2Fe2S-bd_dom_sf"/>
</dbReference>
<evidence type="ECO:0000256" key="3">
    <source>
        <dbReference type="ARBA" id="ARBA00022723"/>
    </source>
</evidence>
<keyword evidence="2" id="KW-0285">Flavoprotein</keyword>
<keyword evidence="6" id="KW-0411">Iron-sulfur</keyword>
<protein>
    <submittedName>
        <fullName evidence="10">FAD-dependent oxidoreductase</fullName>
    </submittedName>
</protein>
<accession>A0ABW5T3L5</accession>
<organism evidence="10 11">
    <name type="scientific">Salibacterium lacus</name>
    <dbReference type="NCBI Taxonomy" id="1898109"/>
    <lineage>
        <taxon>Bacteria</taxon>
        <taxon>Bacillati</taxon>
        <taxon>Bacillota</taxon>
        <taxon>Bacilli</taxon>
        <taxon>Bacillales</taxon>
        <taxon>Bacillaceae</taxon>
    </lineage>
</organism>
<evidence type="ECO:0000256" key="1">
    <source>
        <dbReference type="ARBA" id="ARBA00001974"/>
    </source>
</evidence>
<dbReference type="Pfam" id="PF07992">
    <property type="entry name" value="Pyr_redox_2"/>
    <property type="match status" value="1"/>
</dbReference>
<dbReference type="PANTHER" id="PTHR43429">
    <property type="entry name" value="PYRIDINE NUCLEOTIDE-DISULFIDE OXIDOREDUCTASE DOMAIN-CONTAINING"/>
    <property type="match status" value="1"/>
</dbReference>
<reference evidence="11" key="1">
    <citation type="journal article" date="2019" name="Int. J. Syst. Evol. Microbiol.">
        <title>The Global Catalogue of Microorganisms (GCM) 10K type strain sequencing project: providing services to taxonomists for standard genome sequencing and annotation.</title>
        <authorList>
            <consortium name="The Broad Institute Genomics Platform"/>
            <consortium name="The Broad Institute Genome Sequencing Center for Infectious Disease"/>
            <person name="Wu L."/>
            <person name="Ma J."/>
        </authorList>
    </citation>
    <scope>NUCLEOTIDE SEQUENCE [LARGE SCALE GENOMIC DNA]</scope>
    <source>
        <strain evidence="11">KCTC 33792</strain>
    </source>
</reference>
<dbReference type="Pfam" id="PF04324">
    <property type="entry name" value="Fer2_BFD"/>
    <property type="match status" value="1"/>
</dbReference>
<dbReference type="Gene3D" id="3.50.50.60">
    <property type="entry name" value="FAD/NAD(P)-binding domain"/>
    <property type="match status" value="2"/>
</dbReference>
<dbReference type="InterPro" id="IPR016156">
    <property type="entry name" value="FAD/NAD-linked_Rdtase_dimer_sf"/>
</dbReference>
<comment type="cofactor">
    <cofactor evidence="1">
        <name>FAD</name>
        <dbReference type="ChEBI" id="CHEBI:57692"/>
    </cofactor>
</comment>
<dbReference type="PRINTS" id="PR00411">
    <property type="entry name" value="PNDRDTASEI"/>
</dbReference>
<evidence type="ECO:0000259" key="7">
    <source>
        <dbReference type="Pfam" id="PF04324"/>
    </source>
</evidence>
<evidence type="ECO:0000256" key="2">
    <source>
        <dbReference type="ARBA" id="ARBA00022630"/>
    </source>
</evidence>
<dbReference type="InterPro" id="IPR036188">
    <property type="entry name" value="FAD/NAD-bd_sf"/>
</dbReference>
<dbReference type="Pfam" id="PF18267">
    <property type="entry name" value="Rubredoxin_C"/>
    <property type="match status" value="1"/>
</dbReference>
<dbReference type="SUPFAM" id="SSF51905">
    <property type="entry name" value="FAD/NAD(P)-binding domain"/>
    <property type="match status" value="1"/>
</dbReference>
<gene>
    <name evidence="10" type="ORF">ACFSUB_14280</name>
</gene>
<dbReference type="SUPFAM" id="SSF56014">
    <property type="entry name" value="Nitrite and sulphite reductase 4Fe-4S domain-like"/>
    <property type="match status" value="1"/>
</dbReference>
<name>A0ABW5T3L5_9BACI</name>
<feature type="domain" description="BFD-like [2Fe-2S]-binding" evidence="7">
    <location>
        <begin position="413"/>
        <end position="461"/>
    </location>
</feature>
<dbReference type="PRINTS" id="PR00368">
    <property type="entry name" value="FADPNR"/>
</dbReference>
<dbReference type="RefSeq" id="WP_380713936.1">
    <property type="nucleotide sequence ID" value="NZ_JBHUML010000005.1"/>
</dbReference>
<evidence type="ECO:0000256" key="5">
    <source>
        <dbReference type="ARBA" id="ARBA00023004"/>
    </source>
</evidence>
<evidence type="ECO:0000256" key="6">
    <source>
        <dbReference type="ARBA" id="ARBA00023014"/>
    </source>
</evidence>
<keyword evidence="11" id="KW-1185">Reference proteome</keyword>
<dbReference type="InterPro" id="IPR050260">
    <property type="entry name" value="FAD-bd_OxRdtase"/>
</dbReference>
<evidence type="ECO:0000259" key="9">
    <source>
        <dbReference type="Pfam" id="PF18267"/>
    </source>
</evidence>
<feature type="domain" description="NADH-rubredoxin oxidoreductase C-terminal" evidence="9">
    <location>
        <begin position="318"/>
        <end position="383"/>
    </location>
</feature>
<feature type="domain" description="FAD/NAD(P)-binding" evidence="8">
    <location>
        <begin position="4"/>
        <end position="295"/>
    </location>
</feature>
<keyword evidence="4" id="KW-0274">FAD</keyword>
<dbReference type="PANTHER" id="PTHR43429:SF3">
    <property type="entry name" value="NITRITE REDUCTASE [NAD(P)H]"/>
    <property type="match status" value="1"/>
</dbReference>
<evidence type="ECO:0000259" key="8">
    <source>
        <dbReference type="Pfam" id="PF07992"/>
    </source>
</evidence>
<evidence type="ECO:0000313" key="11">
    <source>
        <dbReference type="Proteomes" id="UP001597520"/>
    </source>
</evidence>
<dbReference type="Gene3D" id="3.30.390.30">
    <property type="match status" value="1"/>
</dbReference>
<dbReference type="InterPro" id="IPR007419">
    <property type="entry name" value="BFD-like_2Fe2S-bd_dom"/>
</dbReference>